<dbReference type="Pfam" id="PF13911">
    <property type="entry name" value="AhpC-TSA_2"/>
    <property type="match status" value="1"/>
</dbReference>
<dbReference type="OrthoDB" id="40334at2759"/>
<dbReference type="Gene3D" id="3.40.30.10">
    <property type="entry name" value="Glutaredoxin"/>
    <property type="match status" value="1"/>
</dbReference>
<keyword evidence="2" id="KW-1185">Reference proteome</keyword>
<dbReference type="EMBL" id="ML769613">
    <property type="protein sequence ID" value="KAE9391791.1"/>
    <property type="molecule type" value="Genomic_DNA"/>
</dbReference>
<evidence type="ECO:0008006" key="3">
    <source>
        <dbReference type="Google" id="ProtNLM"/>
    </source>
</evidence>
<proteinExistence type="predicted"/>
<accession>A0A6A4H182</accession>
<dbReference type="AlphaFoldDB" id="A0A6A4H182"/>
<feature type="non-terminal residue" evidence="1">
    <location>
        <position position="1"/>
    </location>
</feature>
<reference evidence="1" key="1">
    <citation type="journal article" date="2019" name="Environ. Microbiol.">
        <title>Fungal ecological strategies reflected in gene transcription - a case study of two litter decomposers.</title>
        <authorList>
            <person name="Barbi F."/>
            <person name="Kohler A."/>
            <person name="Barry K."/>
            <person name="Baskaran P."/>
            <person name="Daum C."/>
            <person name="Fauchery L."/>
            <person name="Ihrmark K."/>
            <person name="Kuo A."/>
            <person name="LaButti K."/>
            <person name="Lipzen A."/>
            <person name="Morin E."/>
            <person name="Grigoriev I.V."/>
            <person name="Henrissat B."/>
            <person name="Lindahl B."/>
            <person name="Martin F."/>
        </authorList>
    </citation>
    <scope>NUCLEOTIDE SEQUENCE</scope>
    <source>
        <strain evidence="1">JB14</strain>
    </source>
</reference>
<dbReference type="SUPFAM" id="SSF52833">
    <property type="entry name" value="Thioredoxin-like"/>
    <property type="match status" value="1"/>
</dbReference>
<dbReference type="PANTHER" id="PTHR28630">
    <property type="match status" value="1"/>
</dbReference>
<evidence type="ECO:0000313" key="2">
    <source>
        <dbReference type="Proteomes" id="UP000799118"/>
    </source>
</evidence>
<evidence type="ECO:0000313" key="1">
    <source>
        <dbReference type="EMBL" id="KAE9391791.1"/>
    </source>
</evidence>
<gene>
    <name evidence="1" type="ORF">BT96DRAFT_831530</name>
</gene>
<protein>
    <recommendedName>
        <fullName evidence="3">Thioredoxin-like protein</fullName>
    </recommendedName>
</protein>
<sequence>SIPDGDTLSKVSELEVTDVSGKKVSFGSLFAKRRVIVVFIILIFGSHPQQYVAQLNSESEKLSKAFEETNTEIVVIGCGDWQPIEKYSEFTGFPSSKIYADPSRKVFHGLGMNIESLARTPAGQKRRSYLTENFMKGALWSTWRTLMNISLLGKQGNMAQLGGEFIMGPGNQCDFAHRMQHTEDHAEISELLEKSGLQNVHIPQ</sequence>
<dbReference type="Proteomes" id="UP000799118">
    <property type="component" value="Unassembled WGS sequence"/>
</dbReference>
<dbReference type="InterPro" id="IPR036249">
    <property type="entry name" value="Thioredoxin-like_sf"/>
</dbReference>
<organism evidence="1 2">
    <name type="scientific">Gymnopus androsaceus JB14</name>
    <dbReference type="NCBI Taxonomy" id="1447944"/>
    <lineage>
        <taxon>Eukaryota</taxon>
        <taxon>Fungi</taxon>
        <taxon>Dikarya</taxon>
        <taxon>Basidiomycota</taxon>
        <taxon>Agaricomycotina</taxon>
        <taxon>Agaricomycetes</taxon>
        <taxon>Agaricomycetidae</taxon>
        <taxon>Agaricales</taxon>
        <taxon>Marasmiineae</taxon>
        <taxon>Omphalotaceae</taxon>
        <taxon>Gymnopus</taxon>
    </lineage>
</organism>
<dbReference type="PANTHER" id="PTHR28630:SF3">
    <property type="entry name" value="PEROXIREDOXIN-LIKE 2C"/>
    <property type="match status" value="1"/>
</dbReference>
<dbReference type="InterPro" id="IPR032801">
    <property type="entry name" value="PXL2A/B/C"/>
</dbReference>
<name>A0A6A4H182_9AGAR</name>